<keyword evidence="2" id="KW-1185">Reference proteome</keyword>
<comment type="caution">
    <text evidence="1">The sequence shown here is derived from an EMBL/GenBank/DDBJ whole genome shotgun (WGS) entry which is preliminary data.</text>
</comment>
<gene>
    <name evidence="1" type="ORF">CEXT_86381</name>
</gene>
<organism evidence="1 2">
    <name type="scientific">Caerostris extrusa</name>
    <name type="common">Bark spider</name>
    <name type="synonym">Caerostris bankana</name>
    <dbReference type="NCBI Taxonomy" id="172846"/>
    <lineage>
        <taxon>Eukaryota</taxon>
        <taxon>Metazoa</taxon>
        <taxon>Ecdysozoa</taxon>
        <taxon>Arthropoda</taxon>
        <taxon>Chelicerata</taxon>
        <taxon>Arachnida</taxon>
        <taxon>Araneae</taxon>
        <taxon>Araneomorphae</taxon>
        <taxon>Entelegynae</taxon>
        <taxon>Araneoidea</taxon>
        <taxon>Araneidae</taxon>
        <taxon>Caerostris</taxon>
    </lineage>
</organism>
<name>A0AAV4XPZ2_CAEEX</name>
<proteinExistence type="predicted"/>
<evidence type="ECO:0000313" key="2">
    <source>
        <dbReference type="Proteomes" id="UP001054945"/>
    </source>
</evidence>
<dbReference type="Proteomes" id="UP001054945">
    <property type="component" value="Unassembled WGS sequence"/>
</dbReference>
<sequence length="88" mass="9723">MKSDIIDMKSDILNHQRIINGRIVTGDESFPAIGSPEIGYVAIGNSIAETWQMVSLASPLLTRHKSELFQKQKATAGFCFIVVPPHKK</sequence>
<dbReference type="EMBL" id="BPLR01018083">
    <property type="protein sequence ID" value="GIY96733.1"/>
    <property type="molecule type" value="Genomic_DNA"/>
</dbReference>
<evidence type="ECO:0000313" key="1">
    <source>
        <dbReference type="EMBL" id="GIY96733.1"/>
    </source>
</evidence>
<dbReference type="AlphaFoldDB" id="A0AAV4XPZ2"/>
<accession>A0AAV4XPZ2</accession>
<reference evidence="1 2" key="1">
    <citation type="submission" date="2021-06" db="EMBL/GenBank/DDBJ databases">
        <title>Caerostris extrusa draft genome.</title>
        <authorList>
            <person name="Kono N."/>
            <person name="Arakawa K."/>
        </authorList>
    </citation>
    <scope>NUCLEOTIDE SEQUENCE [LARGE SCALE GENOMIC DNA]</scope>
</reference>
<protein>
    <submittedName>
        <fullName evidence="1">Uncharacterized protein</fullName>
    </submittedName>
</protein>